<evidence type="ECO:0000256" key="3">
    <source>
        <dbReference type="ARBA" id="ARBA00022605"/>
    </source>
</evidence>
<feature type="binding site" evidence="7">
    <location>
        <position position="334"/>
    </location>
    <ligand>
        <name>phosphoenolpyruvate</name>
        <dbReference type="ChEBI" id="CHEBI:58702"/>
    </ligand>
</feature>
<dbReference type="InterPro" id="IPR006264">
    <property type="entry name" value="EPSP_synthase"/>
</dbReference>
<dbReference type="InParanoid" id="A0A3G9J605"/>
<feature type="binding site" evidence="7">
    <location>
        <position position="303"/>
    </location>
    <ligand>
        <name>3-phosphoshikimate</name>
        <dbReference type="ChEBI" id="CHEBI:145989"/>
    </ligand>
</feature>
<dbReference type="EC" id="2.5.1.19" evidence="7"/>
<evidence type="ECO:0000259" key="8">
    <source>
        <dbReference type="Pfam" id="PF00275"/>
    </source>
</evidence>
<dbReference type="OrthoDB" id="9809920at2"/>
<feature type="binding site" evidence="7">
    <location>
        <position position="91"/>
    </location>
    <ligand>
        <name>phosphoenolpyruvate</name>
        <dbReference type="ChEBI" id="CHEBI:58702"/>
    </ligand>
</feature>
<dbReference type="PIRSF" id="PIRSF000505">
    <property type="entry name" value="EPSPS"/>
    <property type="match status" value="1"/>
</dbReference>
<dbReference type="EMBL" id="AP019309">
    <property type="protein sequence ID" value="BBH26246.1"/>
    <property type="molecule type" value="Genomic_DNA"/>
</dbReference>
<evidence type="ECO:0000256" key="1">
    <source>
        <dbReference type="ARBA" id="ARBA00004811"/>
    </source>
</evidence>
<dbReference type="PROSITE" id="PS00885">
    <property type="entry name" value="EPSP_SYNTHASE_2"/>
    <property type="match status" value="1"/>
</dbReference>
<evidence type="ECO:0000256" key="4">
    <source>
        <dbReference type="ARBA" id="ARBA00022679"/>
    </source>
</evidence>
<keyword evidence="4 7" id="KW-0808">Transferase</keyword>
<dbReference type="InterPro" id="IPR001986">
    <property type="entry name" value="Enolpyruvate_Tfrase_dom"/>
</dbReference>
<dbReference type="AlphaFoldDB" id="A0A3G9J605"/>
<evidence type="ECO:0000256" key="7">
    <source>
        <dbReference type="HAMAP-Rule" id="MF_00210"/>
    </source>
</evidence>
<feature type="binding site" evidence="7">
    <location>
        <position position="21"/>
    </location>
    <ligand>
        <name>3-phosphoshikimate</name>
        <dbReference type="ChEBI" id="CHEBI:145989"/>
    </ligand>
</feature>
<dbReference type="GO" id="GO:0008652">
    <property type="term" value="P:amino acid biosynthetic process"/>
    <property type="evidence" value="ECO:0007669"/>
    <property type="project" value="UniProtKB-KW"/>
</dbReference>
<evidence type="ECO:0000313" key="10">
    <source>
        <dbReference type="Proteomes" id="UP000268059"/>
    </source>
</evidence>
<dbReference type="InterPro" id="IPR036968">
    <property type="entry name" value="Enolpyruvate_Tfrase_sf"/>
</dbReference>
<dbReference type="InterPro" id="IPR013792">
    <property type="entry name" value="RNA3'P_cycl/enolpyr_Trfase_a/b"/>
</dbReference>
<comment type="similarity">
    <text evidence="2 7">Belongs to the EPSP synthase family.</text>
</comment>
<reference evidence="9 10" key="1">
    <citation type="submission" date="2018-11" db="EMBL/GenBank/DDBJ databases">
        <title>Novel Erysipelotrichaceae bacterium isolated from small intestine of a swine.</title>
        <authorList>
            <person name="Kim J.S."/>
            <person name="Choe H."/>
            <person name="Lee Y.R."/>
            <person name="Kim K.M."/>
            <person name="Park D.S."/>
        </authorList>
    </citation>
    <scope>NUCLEOTIDE SEQUENCE [LARGE SCALE GENOMIC DNA]</scope>
    <source>
        <strain evidence="9 10">SG0102</strain>
    </source>
</reference>
<feature type="binding site" evidence="7">
    <location>
        <position position="164"/>
    </location>
    <ligand>
        <name>phosphoenolpyruvate</name>
        <dbReference type="ChEBI" id="CHEBI:58702"/>
    </ligand>
</feature>
<dbReference type="UniPathway" id="UPA00053">
    <property type="reaction ID" value="UER00089"/>
</dbReference>
<dbReference type="Pfam" id="PF00275">
    <property type="entry name" value="EPSP_synthase"/>
    <property type="match status" value="1"/>
</dbReference>
<comment type="function">
    <text evidence="7">Catalyzes the transfer of the enolpyruvyl moiety of phosphoenolpyruvate (PEP) to the 5-hydroxyl of shikimate-3-phosphate (S3P) to produce enolpyruvyl shikimate-3-phosphate and inorganic phosphate.</text>
</comment>
<comment type="subunit">
    <text evidence="7">Monomer.</text>
</comment>
<evidence type="ECO:0000256" key="2">
    <source>
        <dbReference type="ARBA" id="ARBA00009948"/>
    </source>
</evidence>
<name>A0A3G9J605_9FIRM</name>
<dbReference type="Gene3D" id="3.65.10.10">
    <property type="entry name" value="Enolpyruvate transferase domain"/>
    <property type="match status" value="2"/>
</dbReference>
<dbReference type="CDD" id="cd01556">
    <property type="entry name" value="EPSP_synthase"/>
    <property type="match status" value="1"/>
</dbReference>
<feature type="active site" description="Proton acceptor" evidence="7">
    <location>
        <position position="303"/>
    </location>
</feature>
<feature type="binding site" evidence="7">
    <location>
        <position position="21"/>
    </location>
    <ligand>
        <name>phosphoenolpyruvate</name>
        <dbReference type="ChEBI" id="CHEBI:58702"/>
    </ligand>
</feature>
<comment type="caution">
    <text evidence="7">Lacks conserved residue(s) required for the propagation of feature annotation.</text>
</comment>
<feature type="binding site" evidence="7">
    <location>
        <position position="163"/>
    </location>
    <ligand>
        <name>3-phosphoshikimate</name>
        <dbReference type="ChEBI" id="CHEBI:145989"/>
    </ligand>
</feature>
<proteinExistence type="inferred from homology"/>
<sequence>MHSLTIHPARLQGVINVPTSKSLAHRAIICAALAKGESVITNISMSKDIEATIGAMRALGATIITQGTTLYINGNDTFKEDHVTINCNESGSTLRFMVPVALRNKRQVHFTGGGKLGQRPLDVFYDIFDKQGIAYKHKEGVLDLFIEGQLTSGTFAVPGDISSQFITGLLFVLPLLEGDSKIVVTSPLQSKAYIDLTLDMLERFGIVIDHEDQVFHIRGSQQYKAHDYEVEGDFSQAANFLVAGAIGNDVTIGNLNLDSKQGDRAAITLLEKMGAQMKETPAGIKMMPSPLQCISLDASQCPDIIPVIAVACALAQGTSQIMNAKRLRIKECDRLAATVEVLKACGVDVIELEDAMIIRGTDLFRGARLQTYNDHRMAMMEAIMATRSVGDLILDDASCVAKSYPNFFEHYALLGGSCDEC</sequence>
<dbReference type="GO" id="GO:0009073">
    <property type="term" value="P:aromatic amino acid family biosynthetic process"/>
    <property type="evidence" value="ECO:0007669"/>
    <property type="project" value="UniProtKB-KW"/>
</dbReference>
<feature type="binding site" evidence="7">
    <location>
        <position position="376"/>
    </location>
    <ligand>
        <name>phosphoenolpyruvate</name>
        <dbReference type="ChEBI" id="CHEBI:58702"/>
    </ligand>
</feature>
<comment type="catalytic activity">
    <reaction evidence="6">
        <text>3-phosphoshikimate + phosphoenolpyruvate = 5-O-(1-carboxyvinyl)-3-phosphoshikimate + phosphate</text>
        <dbReference type="Rhea" id="RHEA:21256"/>
        <dbReference type="ChEBI" id="CHEBI:43474"/>
        <dbReference type="ChEBI" id="CHEBI:57701"/>
        <dbReference type="ChEBI" id="CHEBI:58702"/>
        <dbReference type="ChEBI" id="CHEBI:145989"/>
        <dbReference type="EC" id="2.5.1.19"/>
    </reaction>
    <physiologicalReaction direction="left-to-right" evidence="6">
        <dbReference type="Rhea" id="RHEA:21257"/>
    </physiologicalReaction>
</comment>
<dbReference type="FunCoup" id="A0A3G9J605">
    <property type="interactions" value="322"/>
</dbReference>
<evidence type="ECO:0000256" key="5">
    <source>
        <dbReference type="ARBA" id="ARBA00023141"/>
    </source>
</evidence>
<feature type="binding site" evidence="7">
    <location>
        <position position="190"/>
    </location>
    <ligand>
        <name>3-phosphoshikimate</name>
        <dbReference type="ChEBI" id="CHEBI:145989"/>
    </ligand>
</feature>
<dbReference type="RefSeq" id="WP_125119137.1">
    <property type="nucleotide sequence ID" value="NZ_AP019309.1"/>
</dbReference>
<feature type="binding site" evidence="7">
    <location>
        <position position="330"/>
    </location>
    <ligand>
        <name>3-phosphoshikimate</name>
        <dbReference type="ChEBI" id="CHEBI:145989"/>
    </ligand>
</feature>
<dbReference type="Proteomes" id="UP000268059">
    <property type="component" value="Chromosome"/>
</dbReference>
<dbReference type="GO" id="GO:0009423">
    <property type="term" value="P:chorismate biosynthetic process"/>
    <property type="evidence" value="ECO:0007669"/>
    <property type="project" value="UniProtKB-UniRule"/>
</dbReference>
<comment type="pathway">
    <text evidence="1 7">Metabolic intermediate biosynthesis; chorismate biosynthesis; chorismate from D-erythrose 4-phosphate and phosphoenolpyruvate: step 6/7.</text>
</comment>
<dbReference type="PANTHER" id="PTHR21090">
    <property type="entry name" value="AROM/DEHYDROQUINATE SYNTHASE"/>
    <property type="match status" value="1"/>
</dbReference>
<dbReference type="GO" id="GO:0003866">
    <property type="term" value="F:3-phosphoshikimate 1-carboxyvinyltransferase activity"/>
    <property type="evidence" value="ECO:0007669"/>
    <property type="project" value="UniProtKB-UniRule"/>
</dbReference>
<keyword evidence="3 7" id="KW-0028">Amino-acid biosynthesis</keyword>
<feature type="binding site" evidence="7">
    <location>
        <position position="164"/>
    </location>
    <ligand>
        <name>3-phosphoshikimate</name>
        <dbReference type="ChEBI" id="CHEBI:145989"/>
    </ligand>
</feature>
<comment type="subcellular location">
    <subcellularLocation>
        <location evidence="7">Cytoplasm</location>
    </subcellularLocation>
</comment>
<evidence type="ECO:0000313" key="9">
    <source>
        <dbReference type="EMBL" id="BBH26246.1"/>
    </source>
</evidence>
<feature type="domain" description="Enolpyruvate transferase" evidence="8">
    <location>
        <begin position="8"/>
        <end position="409"/>
    </location>
</feature>
<feature type="binding site" evidence="7">
    <location>
        <position position="402"/>
    </location>
    <ligand>
        <name>phosphoenolpyruvate</name>
        <dbReference type="ChEBI" id="CHEBI:58702"/>
    </ligand>
</feature>
<feature type="binding site" evidence="7">
    <location>
        <position position="162"/>
    </location>
    <ligand>
        <name>3-phosphoshikimate</name>
        <dbReference type="ChEBI" id="CHEBI:145989"/>
    </ligand>
</feature>
<dbReference type="PANTHER" id="PTHR21090:SF5">
    <property type="entry name" value="PENTAFUNCTIONAL AROM POLYPEPTIDE"/>
    <property type="match status" value="1"/>
</dbReference>
<feature type="binding site" evidence="7">
    <location>
        <position position="26"/>
    </location>
    <ligand>
        <name>3-phosphoshikimate</name>
        <dbReference type="ChEBI" id="CHEBI:145989"/>
    </ligand>
</feature>
<organism evidence="9 10">
    <name type="scientific">Intestinibaculum porci</name>
    <dbReference type="NCBI Taxonomy" id="2487118"/>
    <lineage>
        <taxon>Bacteria</taxon>
        <taxon>Bacillati</taxon>
        <taxon>Bacillota</taxon>
        <taxon>Erysipelotrichia</taxon>
        <taxon>Erysipelotrichales</taxon>
        <taxon>Erysipelotrichaceae</taxon>
        <taxon>Intestinibaculum</taxon>
    </lineage>
</organism>
<keyword evidence="7" id="KW-0963">Cytoplasm</keyword>
<dbReference type="HAMAP" id="MF_00210">
    <property type="entry name" value="EPSP_synth"/>
    <property type="match status" value="1"/>
</dbReference>
<keyword evidence="5 7" id="KW-0057">Aromatic amino acid biosynthesis</keyword>
<gene>
    <name evidence="7 9" type="primary">aroA</name>
    <name evidence="9" type="ORF">SG0102_11800</name>
</gene>
<dbReference type="InterPro" id="IPR023193">
    <property type="entry name" value="EPSP_synthase_CS"/>
</dbReference>
<feature type="binding site" evidence="7">
    <location>
        <position position="22"/>
    </location>
    <ligand>
        <name>3-phosphoshikimate</name>
        <dbReference type="ChEBI" id="CHEBI:145989"/>
    </ligand>
</feature>
<dbReference type="KEGG" id="ebm:SG0102_11800"/>
<dbReference type="SUPFAM" id="SSF55205">
    <property type="entry name" value="EPT/RTPC-like"/>
    <property type="match status" value="1"/>
</dbReference>
<feature type="binding site" evidence="7">
    <location>
        <position position="119"/>
    </location>
    <ligand>
        <name>phosphoenolpyruvate</name>
        <dbReference type="ChEBI" id="CHEBI:58702"/>
    </ligand>
</feature>
<keyword evidence="10" id="KW-1185">Reference proteome</keyword>
<evidence type="ECO:0000256" key="6">
    <source>
        <dbReference type="ARBA" id="ARBA00044633"/>
    </source>
</evidence>
<dbReference type="NCBIfam" id="TIGR01356">
    <property type="entry name" value="aroA"/>
    <property type="match status" value="1"/>
</dbReference>
<protein>
    <recommendedName>
        <fullName evidence="7">3-phosphoshikimate 1-carboxyvinyltransferase</fullName>
        <ecNumber evidence="7">2.5.1.19</ecNumber>
    </recommendedName>
    <alternativeName>
        <fullName evidence="7">5-enolpyruvylshikimate-3-phosphate synthase</fullName>
        <shortName evidence="7">EPSP synthase</shortName>
        <shortName evidence="7">EPSPS</shortName>
    </alternativeName>
</protein>
<dbReference type="GO" id="GO:0005737">
    <property type="term" value="C:cytoplasm"/>
    <property type="evidence" value="ECO:0007669"/>
    <property type="project" value="UniProtKB-SubCell"/>
</dbReference>
<accession>A0A3G9J605</accession>